<protein>
    <recommendedName>
        <fullName evidence="2">Peptidase A1 domain-containing protein</fullName>
    </recommendedName>
</protein>
<comment type="caution">
    <text evidence="3">The sequence shown here is derived from an EMBL/GenBank/DDBJ whole genome shotgun (WGS) entry which is preliminary data.</text>
</comment>
<dbReference type="Gene3D" id="2.40.70.10">
    <property type="entry name" value="Acid Proteases"/>
    <property type="match status" value="1"/>
</dbReference>
<dbReference type="InterPro" id="IPR033121">
    <property type="entry name" value="PEPTIDASE_A1"/>
</dbReference>
<evidence type="ECO:0000313" key="3">
    <source>
        <dbReference type="EMBL" id="CAG9331407.1"/>
    </source>
</evidence>
<accession>A0AAU9K100</accession>
<reference evidence="3" key="1">
    <citation type="submission" date="2021-09" db="EMBL/GenBank/DDBJ databases">
        <authorList>
            <consortium name="AG Swart"/>
            <person name="Singh M."/>
            <person name="Singh A."/>
            <person name="Seah K."/>
            <person name="Emmerich C."/>
        </authorList>
    </citation>
    <scope>NUCLEOTIDE SEQUENCE</scope>
    <source>
        <strain evidence="3">ATCC30299</strain>
    </source>
</reference>
<name>A0AAU9K100_9CILI</name>
<evidence type="ECO:0000313" key="4">
    <source>
        <dbReference type="Proteomes" id="UP001162131"/>
    </source>
</evidence>
<dbReference type="PROSITE" id="PS51767">
    <property type="entry name" value="PEPTIDASE_A1"/>
    <property type="match status" value="1"/>
</dbReference>
<keyword evidence="1" id="KW-0472">Membrane</keyword>
<sequence>MISDYFIYFNDCSINSNVWQCNDKNIENYPSIKFILDNQYFEIPNTAYVKYNKETDTITLLLLPSNNSKWVLGSPFLRQFIAIFTQGIGIQSTIGLANIDIKPKNSSSSASNFWSDWSLYFYIGIGVAGCLIVVILLIILYRLKKRR</sequence>
<gene>
    <name evidence="3" type="ORF">BSTOLATCC_MIC53477</name>
</gene>
<feature type="transmembrane region" description="Helical" evidence="1">
    <location>
        <begin position="80"/>
        <end position="99"/>
    </location>
</feature>
<feature type="transmembrane region" description="Helical" evidence="1">
    <location>
        <begin position="119"/>
        <end position="141"/>
    </location>
</feature>
<evidence type="ECO:0000259" key="2">
    <source>
        <dbReference type="PROSITE" id="PS51767"/>
    </source>
</evidence>
<proteinExistence type="predicted"/>
<dbReference type="AlphaFoldDB" id="A0AAU9K100"/>
<keyword evidence="1" id="KW-0812">Transmembrane</keyword>
<keyword evidence="1" id="KW-1133">Transmembrane helix</keyword>
<feature type="domain" description="Peptidase A1" evidence="2">
    <location>
        <begin position="1"/>
        <end position="97"/>
    </location>
</feature>
<keyword evidence="4" id="KW-1185">Reference proteome</keyword>
<organism evidence="3 4">
    <name type="scientific">Blepharisma stoltei</name>
    <dbReference type="NCBI Taxonomy" id="1481888"/>
    <lineage>
        <taxon>Eukaryota</taxon>
        <taxon>Sar</taxon>
        <taxon>Alveolata</taxon>
        <taxon>Ciliophora</taxon>
        <taxon>Postciliodesmatophora</taxon>
        <taxon>Heterotrichea</taxon>
        <taxon>Heterotrichida</taxon>
        <taxon>Blepharismidae</taxon>
        <taxon>Blepharisma</taxon>
    </lineage>
</organism>
<dbReference type="Pfam" id="PF00026">
    <property type="entry name" value="Asp"/>
    <property type="match status" value="1"/>
</dbReference>
<evidence type="ECO:0000256" key="1">
    <source>
        <dbReference type="SAM" id="Phobius"/>
    </source>
</evidence>
<dbReference type="Proteomes" id="UP001162131">
    <property type="component" value="Unassembled WGS sequence"/>
</dbReference>
<dbReference type="InterPro" id="IPR021109">
    <property type="entry name" value="Peptidase_aspartic_dom_sf"/>
</dbReference>
<dbReference type="SUPFAM" id="SSF50630">
    <property type="entry name" value="Acid proteases"/>
    <property type="match status" value="1"/>
</dbReference>
<dbReference type="EMBL" id="CAJZBQ010000053">
    <property type="protein sequence ID" value="CAG9331407.1"/>
    <property type="molecule type" value="Genomic_DNA"/>
</dbReference>